<sequence length="57" mass="6369">MIYIFHVDRGVMLKFEVSIALGSVENLKKVISSTIRIPPEFQILMLSGGTVLMDSDK</sequence>
<reference evidence="1" key="1">
    <citation type="submission" date="2020-11" db="EMBL/GenBank/DDBJ databases">
        <authorList>
            <person name="Tran Van P."/>
        </authorList>
    </citation>
    <scope>NUCLEOTIDE SEQUENCE</scope>
</reference>
<gene>
    <name evidence="1" type="ORF">NMOB1V02_LOCUS13679</name>
</gene>
<protein>
    <recommendedName>
        <fullName evidence="3">Ubiquitin-like domain-containing protein</fullName>
    </recommendedName>
</protein>
<dbReference type="EMBL" id="CAJPEX010043043">
    <property type="protein sequence ID" value="CAG0926229.1"/>
    <property type="molecule type" value="Genomic_DNA"/>
</dbReference>
<accession>A0A7R9C3G5</accession>
<evidence type="ECO:0000313" key="2">
    <source>
        <dbReference type="Proteomes" id="UP000678499"/>
    </source>
</evidence>
<organism evidence="1">
    <name type="scientific">Notodromas monacha</name>
    <dbReference type="NCBI Taxonomy" id="399045"/>
    <lineage>
        <taxon>Eukaryota</taxon>
        <taxon>Metazoa</taxon>
        <taxon>Ecdysozoa</taxon>
        <taxon>Arthropoda</taxon>
        <taxon>Crustacea</taxon>
        <taxon>Oligostraca</taxon>
        <taxon>Ostracoda</taxon>
        <taxon>Podocopa</taxon>
        <taxon>Podocopida</taxon>
        <taxon>Cypridocopina</taxon>
        <taxon>Cypridoidea</taxon>
        <taxon>Cyprididae</taxon>
        <taxon>Notodromas</taxon>
    </lineage>
</organism>
<dbReference type="Proteomes" id="UP000678499">
    <property type="component" value="Unassembled WGS sequence"/>
</dbReference>
<feature type="non-terminal residue" evidence="1">
    <location>
        <position position="1"/>
    </location>
</feature>
<dbReference type="SUPFAM" id="SSF54236">
    <property type="entry name" value="Ubiquitin-like"/>
    <property type="match status" value="1"/>
</dbReference>
<evidence type="ECO:0008006" key="3">
    <source>
        <dbReference type="Google" id="ProtNLM"/>
    </source>
</evidence>
<proteinExistence type="predicted"/>
<dbReference type="InterPro" id="IPR029071">
    <property type="entry name" value="Ubiquitin-like_domsf"/>
</dbReference>
<dbReference type="AlphaFoldDB" id="A0A7R9C3G5"/>
<dbReference type="Gene3D" id="3.10.20.90">
    <property type="entry name" value="Phosphatidylinositol 3-kinase Catalytic Subunit, Chain A, domain 1"/>
    <property type="match status" value="1"/>
</dbReference>
<keyword evidence="2" id="KW-1185">Reference proteome</keyword>
<evidence type="ECO:0000313" key="1">
    <source>
        <dbReference type="EMBL" id="CAD7286077.1"/>
    </source>
</evidence>
<dbReference type="OrthoDB" id="447953at2759"/>
<name>A0A7R9C3G5_9CRUS</name>
<dbReference type="EMBL" id="OA925080">
    <property type="protein sequence ID" value="CAD7286077.1"/>
    <property type="molecule type" value="Genomic_DNA"/>
</dbReference>